<dbReference type="NCBIfam" id="TIGR02135">
    <property type="entry name" value="phoU_full"/>
    <property type="match status" value="1"/>
</dbReference>
<evidence type="ECO:0000313" key="3">
    <source>
        <dbReference type="Proteomes" id="UP000002016"/>
    </source>
</evidence>
<reference evidence="2 3" key="2">
    <citation type="journal article" date="2009" name="Proc. Natl. Acad. Sci. U.S.A.">
        <title>On the chimeric nature, thermophilic origin, and phylogenetic placement of the Thermotogales.</title>
        <authorList>
            <person name="Zhaxybayeva O."/>
            <person name="Swithers K.S."/>
            <person name="Lapierre P."/>
            <person name="Fournier G.P."/>
            <person name="Bickhart D.M."/>
            <person name="DeBoy R.T."/>
            <person name="Nelson K.E."/>
            <person name="Nesbo C.L."/>
            <person name="Doolittle W.F."/>
            <person name="Gogarten J.P."/>
            <person name="Noll K.M."/>
        </authorList>
    </citation>
    <scope>NUCLEOTIDE SEQUENCE [LARGE SCALE GENOMIC DNA]</scope>
    <source>
        <strain evidence="3">ATCC BAA-301 / DSM 14385 / NBRC 107922 / TMO</strain>
    </source>
</reference>
<dbReference type="InterPro" id="IPR026022">
    <property type="entry name" value="PhoU_dom"/>
</dbReference>
<sequence>MKWIVDEKMELFRKALMKMGWYTEKMFLNAIEALENKDSKLAKQVIEDDNVLDGMEIELREEAAVMMGIHTLIGSRLRFVVGSIQLANIFERIGDNARRISQITITLLREQPLNTSGILKLGKLTSNMLKESIRLLADLQPEGAFVICSKDAEVDELYQEIRSELLNSIRNKPDQIEKNMLLAEIAQRIEEIADLSTNVVETVLYIVTSEAYKCFRDEMKLFKQSEGVLFGNID</sequence>
<reference evidence="2 3" key="1">
    <citation type="submission" date="2007-08" db="EMBL/GenBank/DDBJ databases">
        <title>Complete sequence of Thermotoga lettingae TMO.</title>
        <authorList>
            <consortium name="US DOE Joint Genome Institute"/>
            <person name="Copeland A."/>
            <person name="Lucas S."/>
            <person name="Lapidus A."/>
            <person name="Barry K."/>
            <person name="Glavina del Rio T."/>
            <person name="Dalin E."/>
            <person name="Tice H."/>
            <person name="Pitluck S."/>
            <person name="Foster B."/>
            <person name="Bruce D."/>
            <person name="Schmutz J."/>
            <person name="Larimer F."/>
            <person name="Land M."/>
            <person name="Hauser L."/>
            <person name="Kyrpides N."/>
            <person name="Mikhailova N."/>
            <person name="Nelson K."/>
            <person name="Gogarten J.P."/>
            <person name="Noll K."/>
            <person name="Richardson P."/>
        </authorList>
    </citation>
    <scope>NUCLEOTIDE SEQUENCE [LARGE SCALE GENOMIC DNA]</scope>
    <source>
        <strain evidence="3">ATCC BAA-301 / DSM 14385 / NBRC 107922 / TMO</strain>
    </source>
</reference>
<organism evidence="2 3">
    <name type="scientific">Pseudothermotoga lettingae (strain ATCC BAA-301 / DSM 14385 / NBRC 107922 / TMO)</name>
    <name type="common">Thermotoga lettingae</name>
    <dbReference type="NCBI Taxonomy" id="416591"/>
    <lineage>
        <taxon>Bacteria</taxon>
        <taxon>Thermotogati</taxon>
        <taxon>Thermotogota</taxon>
        <taxon>Thermotogae</taxon>
        <taxon>Thermotogales</taxon>
        <taxon>Thermotogaceae</taxon>
        <taxon>Pseudothermotoga</taxon>
    </lineage>
</organism>
<dbReference type="Pfam" id="PF01895">
    <property type="entry name" value="PhoU"/>
    <property type="match status" value="2"/>
</dbReference>
<dbReference type="EMBL" id="CP000812">
    <property type="protein sequence ID" value="ABV33498.1"/>
    <property type="molecule type" value="Genomic_DNA"/>
</dbReference>
<proteinExistence type="predicted"/>
<dbReference type="HOGENOM" id="CLU_078518_3_0_0"/>
<dbReference type="SUPFAM" id="SSF109755">
    <property type="entry name" value="PhoU-like"/>
    <property type="match status" value="1"/>
</dbReference>
<accession>A8F5R4</accession>
<feature type="domain" description="PhoU" evidence="1">
    <location>
        <begin position="118"/>
        <end position="203"/>
    </location>
</feature>
<dbReference type="GO" id="GO:0045936">
    <property type="term" value="P:negative regulation of phosphate metabolic process"/>
    <property type="evidence" value="ECO:0007669"/>
    <property type="project" value="InterPro"/>
</dbReference>
<protein>
    <submittedName>
        <fullName evidence="2">Phosphate uptake regulator, PhoU</fullName>
    </submittedName>
</protein>
<keyword evidence="3" id="KW-1185">Reference proteome</keyword>
<dbReference type="PANTHER" id="PTHR42930">
    <property type="entry name" value="PHOSPHATE-SPECIFIC TRANSPORT SYSTEM ACCESSORY PROTEIN PHOU"/>
    <property type="match status" value="1"/>
</dbReference>
<dbReference type="KEGG" id="tle:Tlet_0932"/>
<dbReference type="STRING" id="416591.Tlet_0932"/>
<dbReference type="PANTHER" id="PTHR42930:SF3">
    <property type="entry name" value="PHOSPHATE-SPECIFIC TRANSPORT SYSTEM ACCESSORY PROTEIN PHOU"/>
    <property type="match status" value="1"/>
</dbReference>
<dbReference type="InterPro" id="IPR038078">
    <property type="entry name" value="PhoU-like_sf"/>
</dbReference>
<gene>
    <name evidence="2" type="ordered locus">Tlet_0932</name>
</gene>
<feature type="domain" description="PhoU" evidence="1">
    <location>
        <begin position="16"/>
        <end position="103"/>
    </location>
</feature>
<dbReference type="GO" id="GO:0030643">
    <property type="term" value="P:intracellular phosphate ion homeostasis"/>
    <property type="evidence" value="ECO:0007669"/>
    <property type="project" value="InterPro"/>
</dbReference>
<evidence type="ECO:0000259" key="1">
    <source>
        <dbReference type="Pfam" id="PF01895"/>
    </source>
</evidence>
<dbReference type="RefSeq" id="WP_012002979.1">
    <property type="nucleotide sequence ID" value="NC_009828.1"/>
</dbReference>
<dbReference type="Gene3D" id="1.20.58.220">
    <property type="entry name" value="Phosphate transport system protein phou homolog 2, domain 2"/>
    <property type="match status" value="2"/>
</dbReference>
<dbReference type="InterPro" id="IPR028366">
    <property type="entry name" value="PhoU"/>
</dbReference>
<evidence type="ECO:0000313" key="2">
    <source>
        <dbReference type="EMBL" id="ABV33498.1"/>
    </source>
</evidence>
<dbReference type="Proteomes" id="UP000002016">
    <property type="component" value="Chromosome"/>
</dbReference>
<dbReference type="AlphaFoldDB" id="A8F5R4"/>
<name>A8F5R4_PSELT</name>
<dbReference type="eggNOG" id="COG0704">
    <property type="taxonomic scope" value="Bacteria"/>
</dbReference>
<dbReference type="OrthoDB" id="45908at2"/>